<keyword evidence="6" id="KW-0808">Transferase</keyword>
<dbReference type="GO" id="GO:0012505">
    <property type="term" value="C:endomembrane system"/>
    <property type="evidence" value="ECO:0007669"/>
    <property type="project" value="UniProtKB-SubCell"/>
</dbReference>
<dbReference type="EMBL" id="JAASRO010000001">
    <property type="protein sequence ID" value="NIK60195.1"/>
    <property type="molecule type" value="Genomic_DNA"/>
</dbReference>
<keyword evidence="7" id="KW-1185">Reference proteome</keyword>
<dbReference type="Pfam" id="PF04191">
    <property type="entry name" value="PEMT"/>
    <property type="match status" value="1"/>
</dbReference>
<evidence type="ECO:0000256" key="4">
    <source>
        <dbReference type="ARBA" id="ARBA00023136"/>
    </source>
</evidence>
<organism evidence="6 7">
    <name type="scientific">Kribbella shirazensis</name>
    <dbReference type="NCBI Taxonomy" id="1105143"/>
    <lineage>
        <taxon>Bacteria</taxon>
        <taxon>Bacillati</taxon>
        <taxon>Actinomycetota</taxon>
        <taxon>Actinomycetes</taxon>
        <taxon>Propionibacteriales</taxon>
        <taxon>Kribbellaceae</taxon>
        <taxon>Kribbella</taxon>
    </lineage>
</organism>
<feature type="transmembrane region" description="Helical" evidence="5">
    <location>
        <begin position="168"/>
        <end position="201"/>
    </location>
</feature>
<feature type="transmembrane region" description="Helical" evidence="5">
    <location>
        <begin position="37"/>
        <end position="55"/>
    </location>
</feature>
<evidence type="ECO:0000313" key="6">
    <source>
        <dbReference type="EMBL" id="NIK60195.1"/>
    </source>
</evidence>
<keyword evidence="2 5" id="KW-0812">Transmembrane</keyword>
<feature type="transmembrane region" description="Helical" evidence="5">
    <location>
        <begin position="115"/>
        <end position="135"/>
    </location>
</feature>
<dbReference type="Gene3D" id="1.20.120.1630">
    <property type="match status" value="1"/>
</dbReference>
<dbReference type="InterPro" id="IPR007318">
    <property type="entry name" value="Phopholipid_MeTrfase"/>
</dbReference>
<feature type="transmembrane region" description="Helical" evidence="5">
    <location>
        <begin position="76"/>
        <end position="103"/>
    </location>
</feature>
<proteinExistence type="predicted"/>
<evidence type="ECO:0000256" key="5">
    <source>
        <dbReference type="SAM" id="Phobius"/>
    </source>
</evidence>
<gene>
    <name evidence="6" type="ORF">BJY22_005912</name>
</gene>
<comment type="subcellular location">
    <subcellularLocation>
        <location evidence="1">Endomembrane system</location>
        <topology evidence="1">Multi-pass membrane protein</topology>
    </subcellularLocation>
</comment>
<dbReference type="GO" id="GO:0008168">
    <property type="term" value="F:methyltransferase activity"/>
    <property type="evidence" value="ECO:0007669"/>
    <property type="project" value="UniProtKB-KW"/>
</dbReference>
<dbReference type="AlphaFoldDB" id="A0A7X5VFB5"/>
<reference evidence="6 7" key="1">
    <citation type="submission" date="2020-03" db="EMBL/GenBank/DDBJ databases">
        <title>Sequencing the genomes of 1000 actinobacteria strains.</title>
        <authorList>
            <person name="Klenk H.-P."/>
        </authorList>
    </citation>
    <scope>NUCLEOTIDE SEQUENCE [LARGE SCALE GENOMIC DNA]</scope>
    <source>
        <strain evidence="6 7">DSM 45490</strain>
    </source>
</reference>
<dbReference type="PANTHER" id="PTHR43847">
    <property type="entry name" value="BLL3993 PROTEIN"/>
    <property type="match status" value="1"/>
</dbReference>
<keyword evidence="6" id="KW-0489">Methyltransferase</keyword>
<dbReference type="Proteomes" id="UP000555407">
    <property type="component" value="Unassembled WGS sequence"/>
</dbReference>
<evidence type="ECO:0000256" key="2">
    <source>
        <dbReference type="ARBA" id="ARBA00022692"/>
    </source>
</evidence>
<keyword evidence="3 5" id="KW-1133">Transmembrane helix</keyword>
<protein>
    <submittedName>
        <fullName evidence="6">Protein-S-isoprenylcysteine O-methyltransferase Ste14</fullName>
    </submittedName>
</protein>
<dbReference type="RefSeq" id="WP_167213090.1">
    <property type="nucleotide sequence ID" value="NZ_JAASRO010000001.1"/>
</dbReference>
<evidence type="ECO:0000313" key="7">
    <source>
        <dbReference type="Proteomes" id="UP000555407"/>
    </source>
</evidence>
<accession>A0A7X5VFB5</accession>
<dbReference type="PANTHER" id="PTHR43847:SF1">
    <property type="entry name" value="BLL3993 PROTEIN"/>
    <property type="match status" value="1"/>
</dbReference>
<keyword evidence="4 5" id="KW-0472">Membrane</keyword>
<sequence length="235" mass="25604">MLSNDKQQRARDDSVCGWLHGAAAAGGRIERALVTTMRFLAMVMGAAQGTLWLLAARWEAPGREVDVRARLPRPPAWVRAGYFTLVVPLVYPAVVAIAPGWGYAGPLNWSSPVDAILQGLGVAAWTAGVCVLVWASRAMGHFTGIDGVAEGQELVTSGPYRYVRHPIYACFTLVVIGLALTFRSYLLVAVTAVWLVASLWWVSAEEALLSSAEGFGDRYQAYRRTTGRFLPRVRP</sequence>
<name>A0A7X5VFB5_9ACTN</name>
<comment type="caution">
    <text evidence="6">The sequence shown here is derived from an EMBL/GenBank/DDBJ whole genome shotgun (WGS) entry which is preliminary data.</text>
</comment>
<evidence type="ECO:0000256" key="1">
    <source>
        <dbReference type="ARBA" id="ARBA00004127"/>
    </source>
</evidence>
<evidence type="ECO:0000256" key="3">
    <source>
        <dbReference type="ARBA" id="ARBA00022989"/>
    </source>
</evidence>
<dbReference type="InterPro" id="IPR052527">
    <property type="entry name" value="Metal_cation-efflux_comp"/>
</dbReference>
<dbReference type="GO" id="GO:0032259">
    <property type="term" value="P:methylation"/>
    <property type="evidence" value="ECO:0007669"/>
    <property type="project" value="UniProtKB-KW"/>
</dbReference>